<evidence type="ECO:0000313" key="1">
    <source>
        <dbReference type="EMBL" id="PWV99208.1"/>
    </source>
</evidence>
<accession>A0A317PIF7</accession>
<dbReference type="AlphaFoldDB" id="A0A317PIF7"/>
<dbReference type="Proteomes" id="UP000246352">
    <property type="component" value="Unassembled WGS sequence"/>
</dbReference>
<organism evidence="1 2">
    <name type="scientific">Hoeflea marina</name>
    <dbReference type="NCBI Taxonomy" id="274592"/>
    <lineage>
        <taxon>Bacteria</taxon>
        <taxon>Pseudomonadati</taxon>
        <taxon>Pseudomonadota</taxon>
        <taxon>Alphaproteobacteria</taxon>
        <taxon>Hyphomicrobiales</taxon>
        <taxon>Rhizobiaceae</taxon>
        <taxon>Hoeflea</taxon>
    </lineage>
</organism>
<protein>
    <submittedName>
        <fullName evidence="1">Uncharacterized protein</fullName>
    </submittedName>
</protein>
<keyword evidence="2" id="KW-1185">Reference proteome</keyword>
<evidence type="ECO:0000313" key="2">
    <source>
        <dbReference type="Proteomes" id="UP000246352"/>
    </source>
</evidence>
<gene>
    <name evidence="1" type="ORF">DFR52_104501</name>
</gene>
<dbReference type="EMBL" id="QGTR01000004">
    <property type="protein sequence ID" value="PWV99208.1"/>
    <property type="molecule type" value="Genomic_DNA"/>
</dbReference>
<name>A0A317PIF7_9HYPH</name>
<dbReference type="PROSITE" id="PS51257">
    <property type="entry name" value="PROKAR_LIPOPROTEIN"/>
    <property type="match status" value="1"/>
</dbReference>
<proteinExistence type="predicted"/>
<comment type="caution">
    <text evidence="1">The sequence shown here is derived from an EMBL/GenBank/DDBJ whole genome shotgun (WGS) entry which is preliminary data.</text>
</comment>
<reference evidence="1 2" key="1">
    <citation type="submission" date="2018-05" db="EMBL/GenBank/DDBJ databases">
        <title>Genomic Encyclopedia of Type Strains, Phase IV (KMG-IV): sequencing the most valuable type-strain genomes for metagenomic binning, comparative biology and taxonomic classification.</title>
        <authorList>
            <person name="Goeker M."/>
        </authorList>
    </citation>
    <scope>NUCLEOTIDE SEQUENCE [LARGE SCALE GENOMIC DNA]</scope>
    <source>
        <strain evidence="1 2">DSM 16791</strain>
    </source>
</reference>
<sequence length="341" mass="37202">MFVRCGILVPLLFLATACQEGRQNYLTSGIGTELSGTNLAAAETLQNRYFGYLCRQASAIAVPDTTCLVSDWNLIAAQGMNDIDRRCDAYLQWLDNRKRSKGPWVSQIGDTAAATNSILSLVSPGSKAITIVAQAFQLVTKSVENYHSRLLLEVESSTVNSIVLQSRQNFRQYLIDNHRKATNKPEAEYILRAYTRLCLPFAIEAKVNDYSTLGSLGVAVSAQSRVDQEPVLNKSSDQLPQVSIQQFNNSGLNRFEKALGSSEISQIQAALCVEVDGVWGAATRAALVEFYNGAGEPRPSIAQTGIRSDDLVKLRVAMQQSPTCNAPSAHKSAFQLGQFVS</sequence>